<evidence type="ECO:0000313" key="1">
    <source>
        <dbReference type="EMBL" id="MCG2626358.1"/>
    </source>
</evidence>
<evidence type="ECO:0000313" key="2">
    <source>
        <dbReference type="Proteomes" id="UP001139054"/>
    </source>
</evidence>
<dbReference type="AlphaFoldDB" id="A0A9X1R7N6"/>
<dbReference type="Proteomes" id="UP001139054">
    <property type="component" value="Unassembled WGS sequence"/>
</dbReference>
<comment type="caution">
    <text evidence="1">The sequence shown here is derived from an EMBL/GenBank/DDBJ whole genome shotgun (WGS) entry which is preliminary data.</text>
</comment>
<name>A0A9X1R7N6_9BRAD</name>
<gene>
    <name evidence="1" type="ORF">L6654_06940</name>
</gene>
<reference evidence="1" key="1">
    <citation type="submission" date="2022-01" db="EMBL/GenBank/DDBJ databases">
        <title>Genome sequnece data of strain Bradyrhizobium sp. nov.</title>
        <authorList>
            <person name="Zhang J."/>
        </authorList>
    </citation>
    <scope>NUCLEOTIDE SEQUENCE</scope>
    <source>
        <strain evidence="1">WYCCWR 13023</strain>
    </source>
</reference>
<organism evidence="1 2">
    <name type="scientific">Bradyrhizobium zhengyangense</name>
    <dbReference type="NCBI Taxonomy" id="2911009"/>
    <lineage>
        <taxon>Bacteria</taxon>
        <taxon>Pseudomonadati</taxon>
        <taxon>Pseudomonadota</taxon>
        <taxon>Alphaproteobacteria</taxon>
        <taxon>Hyphomicrobiales</taxon>
        <taxon>Nitrobacteraceae</taxon>
        <taxon>Bradyrhizobium</taxon>
    </lineage>
</organism>
<dbReference type="RefSeq" id="WP_237890051.1">
    <property type="nucleotide sequence ID" value="NZ_JAKLTY010000004.1"/>
</dbReference>
<sequence>MATPAQNPEIQLGFGARPQGNAVALFGADIFVVGADEHSDIQQSLYSTDLGFASTTLGNKSSWSNSRLTLPNGFAPQTKGGCALAIQSGEVPALYLFWNQPDLWKESNNAGVMVSSLTSVTPPGSSSAPTDWLAGFVLCDENNLPFALQDGASISAVSLGSQAFLVGMVQPFPIENGKLMDFAMVGVYYVADQQPTKTITSSAGVFGSWPARNGSSTARSAAEIGALLPPVAGRSGISLGNRIGLAIVPQVSDADSSNNLALDMVTVLTLTMADANGSNKASFQVALTWPLDDNGSPAAGQPALAWSSPVATKSPLTVLPDPAGRIIACGSSVTNEKNLSKALLFETFSTYGPLAYASQYTVTASSADTSTPASMLFIVDTTNPAQSTPEPNADGTGNMTTTSYQLLQLLFYGGTTAAQVQPYGTAEVISNYANISLYSPTVGPAVVVTGIIEGPIPLPVSNIIGWQFESTTNDLGSVIYGTSQEKKEQGEQSWNLGGTLTTNGKIGAEVGDESFGEGGGAGMAWDASASGGYVKTWSTSTSSTLTQPLQQPATASVDKGSMIGNGIVPYGTVFAASGSVSITNLRFLDANKNVISDGTQNATISAPQAPIFAVTNPSTGQSNGYDYVPFMVTPGDLMTYTIDGTRSDSTPCGINATMAALTKGAITDYFDSVIWPAAFDFGAAAGEQSQKYLNFSWTLGGVTGSAFTGLQTSMHNGSWNVGGSVALGFYWDAKAGVPLIGGVSSSGSVMLGVKGGYSSTTIDTKTAQWGVSLQPFSATPPWGPPNWGNLPDSAKLAIDPAWASSVIASYRFALLLLPDPQPGDASGLSPGYWVQELITYGNSNATTANPSAFLPNNIDPGSGSWKIVYVVLEIRTYEDMNNNTYTYRYTDPNGRFT</sequence>
<protein>
    <submittedName>
        <fullName evidence="1">Uncharacterized protein</fullName>
    </submittedName>
</protein>
<dbReference type="EMBL" id="JAKLTY010000004">
    <property type="protein sequence ID" value="MCG2626358.1"/>
    <property type="molecule type" value="Genomic_DNA"/>
</dbReference>
<proteinExistence type="predicted"/>
<accession>A0A9X1R7N6</accession>